<keyword evidence="1" id="KW-1133">Transmembrane helix</keyword>
<protein>
    <submittedName>
        <fullName evidence="2">Uncharacterized protein</fullName>
    </submittedName>
</protein>
<dbReference type="AlphaFoldDB" id="A0A9N7VEB0"/>
<keyword evidence="3" id="KW-1185">Reference proteome</keyword>
<reference evidence="2" key="1">
    <citation type="submission" date="2020-03" db="EMBL/GenBank/DDBJ databases">
        <authorList>
            <person name="Weist P."/>
        </authorList>
    </citation>
    <scope>NUCLEOTIDE SEQUENCE</scope>
</reference>
<evidence type="ECO:0000313" key="3">
    <source>
        <dbReference type="Proteomes" id="UP001153269"/>
    </source>
</evidence>
<keyword evidence="1" id="KW-0472">Membrane</keyword>
<accession>A0A9N7VEB0</accession>
<organism evidence="2 3">
    <name type="scientific">Pleuronectes platessa</name>
    <name type="common">European plaice</name>
    <dbReference type="NCBI Taxonomy" id="8262"/>
    <lineage>
        <taxon>Eukaryota</taxon>
        <taxon>Metazoa</taxon>
        <taxon>Chordata</taxon>
        <taxon>Craniata</taxon>
        <taxon>Vertebrata</taxon>
        <taxon>Euteleostomi</taxon>
        <taxon>Actinopterygii</taxon>
        <taxon>Neopterygii</taxon>
        <taxon>Teleostei</taxon>
        <taxon>Neoteleostei</taxon>
        <taxon>Acanthomorphata</taxon>
        <taxon>Carangaria</taxon>
        <taxon>Pleuronectiformes</taxon>
        <taxon>Pleuronectoidei</taxon>
        <taxon>Pleuronectidae</taxon>
        <taxon>Pleuronectes</taxon>
    </lineage>
</organism>
<evidence type="ECO:0000256" key="1">
    <source>
        <dbReference type="SAM" id="Phobius"/>
    </source>
</evidence>
<dbReference type="EMBL" id="CADEAL010003930">
    <property type="protein sequence ID" value="CAB1446942.1"/>
    <property type="molecule type" value="Genomic_DNA"/>
</dbReference>
<gene>
    <name evidence="2" type="ORF">PLEPLA_LOCUS34653</name>
</gene>
<keyword evidence="1" id="KW-0812">Transmembrane</keyword>
<comment type="caution">
    <text evidence="2">The sequence shown here is derived from an EMBL/GenBank/DDBJ whole genome shotgun (WGS) entry which is preliminary data.</text>
</comment>
<sequence length="156" mass="16704">MKQAVIGESQSCTGDTAFRNTVRAVELEARQMKDAMANITPFARCNAGSGVRNPRFRSLTSAPACFPRLRLLQAPQRAAAPTHLIIIYQPTQAHRPQVLDPAHSFRRGGKMSLLIVKASGLSGAVYGSLVFAQALVVLRPGCMPSPGHGAVVSLRL</sequence>
<name>A0A9N7VEB0_PLEPL</name>
<proteinExistence type="predicted"/>
<evidence type="ECO:0000313" key="2">
    <source>
        <dbReference type="EMBL" id="CAB1446942.1"/>
    </source>
</evidence>
<dbReference type="Proteomes" id="UP001153269">
    <property type="component" value="Unassembled WGS sequence"/>
</dbReference>
<feature type="transmembrane region" description="Helical" evidence="1">
    <location>
        <begin position="114"/>
        <end position="136"/>
    </location>
</feature>